<proteinExistence type="predicted"/>
<protein>
    <submittedName>
        <fullName evidence="1">Uncharacterized protein</fullName>
    </submittedName>
</protein>
<sequence>MNQKRSFPKREAIISEAEWKEAFEKMSPVEQAFLFGLYAGRIAESGAADSVCCDGKVMTDTV</sequence>
<organism evidence="1">
    <name type="scientific">marine sediment metagenome</name>
    <dbReference type="NCBI Taxonomy" id="412755"/>
    <lineage>
        <taxon>unclassified sequences</taxon>
        <taxon>metagenomes</taxon>
        <taxon>ecological metagenomes</taxon>
    </lineage>
</organism>
<evidence type="ECO:0000313" key="1">
    <source>
        <dbReference type="EMBL" id="GAH06257.1"/>
    </source>
</evidence>
<gene>
    <name evidence="1" type="ORF">S01H4_62420</name>
</gene>
<accession>X1CF23</accession>
<name>X1CF23_9ZZZZ</name>
<comment type="caution">
    <text evidence="1">The sequence shown here is derived from an EMBL/GenBank/DDBJ whole genome shotgun (WGS) entry which is preliminary data.</text>
</comment>
<dbReference type="EMBL" id="BART01037252">
    <property type="protein sequence ID" value="GAH06257.1"/>
    <property type="molecule type" value="Genomic_DNA"/>
</dbReference>
<dbReference type="AlphaFoldDB" id="X1CF23"/>
<feature type="non-terminal residue" evidence="1">
    <location>
        <position position="62"/>
    </location>
</feature>
<reference evidence="1" key="1">
    <citation type="journal article" date="2014" name="Front. Microbiol.">
        <title>High frequency of phylogenetically diverse reductive dehalogenase-homologous genes in deep subseafloor sedimentary metagenomes.</title>
        <authorList>
            <person name="Kawai M."/>
            <person name="Futagami T."/>
            <person name="Toyoda A."/>
            <person name="Takaki Y."/>
            <person name="Nishi S."/>
            <person name="Hori S."/>
            <person name="Arai W."/>
            <person name="Tsubouchi T."/>
            <person name="Morono Y."/>
            <person name="Uchiyama I."/>
            <person name="Ito T."/>
            <person name="Fujiyama A."/>
            <person name="Inagaki F."/>
            <person name="Takami H."/>
        </authorList>
    </citation>
    <scope>NUCLEOTIDE SEQUENCE</scope>
    <source>
        <strain evidence="1">Expedition CK06-06</strain>
    </source>
</reference>